<dbReference type="SMART" id="SM00829">
    <property type="entry name" value="PKS_ER"/>
    <property type="match status" value="1"/>
</dbReference>
<accession>A0ABQ2P7M2</accession>
<dbReference type="CDD" id="cd08276">
    <property type="entry name" value="MDR7"/>
    <property type="match status" value="1"/>
</dbReference>
<feature type="domain" description="Enoyl reductase (ER)" evidence="1">
    <location>
        <begin position="5"/>
        <end position="327"/>
    </location>
</feature>
<organism evidence="2 3">
    <name type="scientific">Silvimonas iriomotensis</name>
    <dbReference type="NCBI Taxonomy" id="449662"/>
    <lineage>
        <taxon>Bacteria</taxon>
        <taxon>Pseudomonadati</taxon>
        <taxon>Pseudomonadota</taxon>
        <taxon>Betaproteobacteria</taxon>
        <taxon>Neisseriales</taxon>
        <taxon>Chitinibacteraceae</taxon>
        <taxon>Silvimonas</taxon>
    </lineage>
</organism>
<proteinExistence type="predicted"/>
<dbReference type="InterPro" id="IPR020843">
    <property type="entry name" value="ER"/>
</dbReference>
<dbReference type="InterPro" id="IPR013154">
    <property type="entry name" value="ADH-like_N"/>
</dbReference>
<dbReference type="Gene3D" id="3.40.50.720">
    <property type="entry name" value="NAD(P)-binding Rossmann-like Domain"/>
    <property type="match status" value="1"/>
</dbReference>
<evidence type="ECO:0000259" key="1">
    <source>
        <dbReference type="SMART" id="SM00829"/>
    </source>
</evidence>
<gene>
    <name evidence="2" type="ORF">GCM10010970_14010</name>
</gene>
<dbReference type="InterPro" id="IPR011032">
    <property type="entry name" value="GroES-like_sf"/>
</dbReference>
<keyword evidence="3" id="KW-1185">Reference proteome</keyword>
<dbReference type="InterPro" id="IPR013149">
    <property type="entry name" value="ADH-like_C"/>
</dbReference>
<dbReference type="EMBL" id="BMLX01000002">
    <property type="protein sequence ID" value="GGP20194.1"/>
    <property type="molecule type" value="Genomic_DNA"/>
</dbReference>
<dbReference type="PANTHER" id="PTHR45033">
    <property type="match status" value="1"/>
</dbReference>
<dbReference type="Proteomes" id="UP000637267">
    <property type="component" value="Unassembled WGS sequence"/>
</dbReference>
<comment type="caution">
    <text evidence="2">The sequence shown here is derived from an EMBL/GenBank/DDBJ whole genome shotgun (WGS) entry which is preliminary data.</text>
</comment>
<dbReference type="SUPFAM" id="SSF51735">
    <property type="entry name" value="NAD(P)-binding Rossmann-fold domains"/>
    <property type="match status" value="1"/>
</dbReference>
<name>A0ABQ2P7M2_9NEIS</name>
<dbReference type="SUPFAM" id="SSF50129">
    <property type="entry name" value="GroES-like"/>
    <property type="match status" value="1"/>
</dbReference>
<dbReference type="PANTHER" id="PTHR45033:SF2">
    <property type="entry name" value="ZINC-TYPE ALCOHOL DEHYDROGENASE-LIKE PROTEIN C1773.06C"/>
    <property type="match status" value="1"/>
</dbReference>
<dbReference type="InterPro" id="IPR036291">
    <property type="entry name" value="NAD(P)-bd_dom_sf"/>
</dbReference>
<dbReference type="Gene3D" id="3.90.180.10">
    <property type="entry name" value="Medium-chain alcohol dehydrogenases, catalytic domain"/>
    <property type="match status" value="1"/>
</dbReference>
<dbReference type="InterPro" id="IPR052711">
    <property type="entry name" value="Zinc_ADH-like"/>
</dbReference>
<protein>
    <submittedName>
        <fullName evidence="2">Alcohol dehydrogenase</fullName>
    </submittedName>
</protein>
<evidence type="ECO:0000313" key="2">
    <source>
        <dbReference type="EMBL" id="GGP20194.1"/>
    </source>
</evidence>
<reference evidence="3" key="1">
    <citation type="journal article" date="2019" name="Int. J. Syst. Evol. Microbiol.">
        <title>The Global Catalogue of Microorganisms (GCM) 10K type strain sequencing project: providing services to taxonomists for standard genome sequencing and annotation.</title>
        <authorList>
            <consortium name="The Broad Institute Genomics Platform"/>
            <consortium name="The Broad Institute Genome Sequencing Center for Infectious Disease"/>
            <person name="Wu L."/>
            <person name="Ma J."/>
        </authorList>
    </citation>
    <scope>NUCLEOTIDE SEQUENCE [LARGE SCALE GENOMIC DNA]</scope>
    <source>
        <strain evidence="3">CGMCC 1.8859</strain>
    </source>
</reference>
<sequence>MAGFGREQLQLVDVPVPQPGPHEVLVKVAAVSVNFRDHLTVENGMGAALAFPFVPGSDMAGTVAQVGPGVKRVAPGQRVINTFWTNWHDTPLPKSSTQGKAFGGPVLPGVFSQYLVFNEEDLIPAPETLDDSAASTLTCAGLTAWNALISSGHLQAGQRVLIQGSGGVALFAAQIALGHGAQVILTSASADKRARAKALGVQHVIDRTQPDWPDAVLAATGGHGVDHVIELAGGDLTATLSTLATGGRIAIIGVLDGFHLNVPTPLMFARRARIEGIGVGNRKSLRELAQWLDLNNIKPVIEAEYALADLPAALSHQQRGPFGKVVVRMN</sequence>
<dbReference type="Pfam" id="PF08240">
    <property type="entry name" value="ADH_N"/>
    <property type="match status" value="1"/>
</dbReference>
<evidence type="ECO:0000313" key="3">
    <source>
        <dbReference type="Proteomes" id="UP000637267"/>
    </source>
</evidence>
<dbReference type="Pfam" id="PF00107">
    <property type="entry name" value="ADH_zinc_N"/>
    <property type="match status" value="1"/>
</dbReference>